<dbReference type="InterPro" id="IPR027484">
    <property type="entry name" value="PInositol-4-P-5-kinase_N"/>
</dbReference>
<evidence type="ECO:0000259" key="3">
    <source>
        <dbReference type="Pfam" id="PF01504"/>
    </source>
</evidence>
<reference evidence="5" key="2">
    <citation type="journal article" date="2017" name="J. Anim. Genet.">
        <title>Multiple reference genome sequences of hot pepper reveal the massive evolution of plant disease resistance genes by retroduplication.</title>
        <authorList>
            <person name="Kim S."/>
            <person name="Park J."/>
            <person name="Yeom S.-I."/>
            <person name="Kim Y.-M."/>
            <person name="Seo E."/>
            <person name="Kim K.-T."/>
            <person name="Kim M.-S."/>
            <person name="Lee J.M."/>
            <person name="Cheong K."/>
            <person name="Shin H.-S."/>
            <person name="Kim S.-B."/>
            <person name="Han K."/>
            <person name="Lee J."/>
            <person name="Park M."/>
            <person name="Lee H.-A."/>
            <person name="Lee H.-Y."/>
            <person name="Lee Y."/>
            <person name="Oh S."/>
            <person name="Lee J.H."/>
            <person name="Choi E."/>
            <person name="Choi E."/>
            <person name="Lee S.E."/>
            <person name="Jeon J."/>
            <person name="Kim H."/>
            <person name="Choi G."/>
            <person name="Song H."/>
            <person name="Lee J."/>
            <person name="Lee S.-C."/>
            <person name="Kwon J.-K."/>
            <person name="Lee H.-Y."/>
            <person name="Koo N."/>
            <person name="Hong Y."/>
            <person name="Kim R.W."/>
            <person name="Kang W.-H."/>
            <person name="Huh J.H."/>
            <person name="Kang B.-C."/>
            <person name="Yang T.-J."/>
            <person name="Lee Y.-H."/>
            <person name="Bennetzen J.L."/>
            <person name="Choi D."/>
        </authorList>
    </citation>
    <scope>NUCLEOTIDE SEQUENCE [LARGE SCALE GENOMIC DNA]</scope>
    <source>
        <strain evidence="5">cv. PBC81</strain>
    </source>
</reference>
<feature type="region of interest" description="Disordered" evidence="2">
    <location>
        <begin position="449"/>
        <end position="540"/>
    </location>
</feature>
<comment type="caution">
    <text evidence="4">The sequence shown here is derived from an EMBL/GenBank/DDBJ whole genome shotgun (WGS) entry which is preliminary data.</text>
</comment>
<evidence type="ECO:0000256" key="1">
    <source>
        <dbReference type="SAM" id="Coils"/>
    </source>
</evidence>
<dbReference type="AlphaFoldDB" id="A0A2G2V5S3"/>
<organism evidence="4 5">
    <name type="scientific">Capsicum baccatum</name>
    <name type="common">Peruvian pepper</name>
    <dbReference type="NCBI Taxonomy" id="33114"/>
    <lineage>
        <taxon>Eukaryota</taxon>
        <taxon>Viridiplantae</taxon>
        <taxon>Streptophyta</taxon>
        <taxon>Embryophyta</taxon>
        <taxon>Tracheophyta</taxon>
        <taxon>Spermatophyta</taxon>
        <taxon>Magnoliopsida</taxon>
        <taxon>eudicotyledons</taxon>
        <taxon>Gunneridae</taxon>
        <taxon>Pentapetalae</taxon>
        <taxon>asterids</taxon>
        <taxon>lamiids</taxon>
        <taxon>Solanales</taxon>
        <taxon>Solanaceae</taxon>
        <taxon>Solanoideae</taxon>
        <taxon>Capsiceae</taxon>
        <taxon>Capsicum</taxon>
    </lineage>
</organism>
<evidence type="ECO:0000313" key="5">
    <source>
        <dbReference type="Proteomes" id="UP000224567"/>
    </source>
</evidence>
<dbReference type="STRING" id="33114.A0A2G2V5S3"/>
<name>A0A2G2V5S3_CAPBA</name>
<proteinExistence type="predicted"/>
<feature type="compositionally biased region" description="Basic and acidic residues" evidence="2">
    <location>
        <begin position="474"/>
        <end position="496"/>
    </location>
</feature>
<dbReference type="GO" id="GO:0046488">
    <property type="term" value="P:phosphatidylinositol metabolic process"/>
    <property type="evidence" value="ECO:0007669"/>
    <property type="project" value="InterPro"/>
</dbReference>
<feature type="domain" description="PIPK" evidence="3">
    <location>
        <begin position="240"/>
        <end position="286"/>
    </location>
</feature>
<reference evidence="4 5" key="1">
    <citation type="journal article" date="2017" name="Genome Biol.">
        <title>New reference genome sequences of hot pepper reveal the massive evolution of plant disease-resistance genes by retroduplication.</title>
        <authorList>
            <person name="Kim S."/>
            <person name="Park J."/>
            <person name="Yeom S.I."/>
            <person name="Kim Y.M."/>
            <person name="Seo E."/>
            <person name="Kim K.T."/>
            <person name="Kim M.S."/>
            <person name="Lee J.M."/>
            <person name="Cheong K."/>
            <person name="Shin H.S."/>
            <person name="Kim S.B."/>
            <person name="Han K."/>
            <person name="Lee J."/>
            <person name="Park M."/>
            <person name="Lee H.A."/>
            <person name="Lee H.Y."/>
            <person name="Lee Y."/>
            <person name="Oh S."/>
            <person name="Lee J.H."/>
            <person name="Choi E."/>
            <person name="Choi E."/>
            <person name="Lee S.E."/>
            <person name="Jeon J."/>
            <person name="Kim H."/>
            <person name="Choi G."/>
            <person name="Song H."/>
            <person name="Lee J."/>
            <person name="Lee S.C."/>
            <person name="Kwon J.K."/>
            <person name="Lee H.Y."/>
            <person name="Koo N."/>
            <person name="Hong Y."/>
            <person name="Kim R.W."/>
            <person name="Kang W.H."/>
            <person name="Huh J.H."/>
            <person name="Kang B.C."/>
            <person name="Yang T.J."/>
            <person name="Lee Y.H."/>
            <person name="Bennetzen J.L."/>
            <person name="Choi D."/>
        </authorList>
    </citation>
    <scope>NUCLEOTIDE SEQUENCE [LARGE SCALE GENOMIC DNA]</scope>
    <source>
        <strain evidence="5">cv. PBC81</strain>
    </source>
</reference>
<dbReference type="Proteomes" id="UP000224567">
    <property type="component" value="Unassembled WGS sequence"/>
</dbReference>
<gene>
    <name evidence="4" type="ORF">CQW23_32133</name>
</gene>
<dbReference type="InterPro" id="IPR002498">
    <property type="entry name" value="PInositol-4-P-4/5-kinase_core"/>
</dbReference>
<dbReference type="SUPFAM" id="SSF56104">
    <property type="entry name" value="SAICAR synthase-like"/>
    <property type="match status" value="1"/>
</dbReference>
<keyword evidence="1" id="KW-0175">Coiled coil</keyword>
<evidence type="ECO:0000313" key="4">
    <source>
        <dbReference type="EMBL" id="PHT28268.1"/>
    </source>
</evidence>
<sequence length="540" mass="60222">MPIEGDKILGDDRAIFVASLVQQLPLNLGEIIADEIKIRMSRVDTAYHFFCLIIELCRAAEVPKIVGVDEDIPTQKTLQYFWPKATLNLSHTLQVWPIPLKTTLLKHGLARIKASGEIDVDTSSKLFYDSIPHILCVRLNPTYAVNIIGVGRAFLDKYGLSRVKPTCSGRFYWADNRHLVNKYARNQAALGAKFNHVDWVELQNLLVLLGAKLASLASLQSELQLFQEEKMNAKLEAASISKQLEEVLLGMLPAYYNHVRAFENTLVTKFFGLHYVNMTGLTQNKVLPMVVSLRKLNPKLTPLLPSRIWISTLYSDCRKFSSKSFAANANWSSDVSIPRISRDDIDLLFDPSGWDFIRLGINMEFDEIQPGIRLDREAEVAVEPPVTDVGAAPQVDVQDSLAQANSVPETEANPSVPPIAKGLAVIELEEEISILDLIADFLKKKKKKLEKKGKNKREELNSKEERKAKKKAKKKEEKKELKKARLESVADNKKWEATIPARAAGASSSLAPATTKLDAPDGEKTTDDTVAGSKTQDPRA</sequence>
<dbReference type="Gene3D" id="3.30.800.10">
    <property type="entry name" value="Phosphatidylinositol Phosphate Kinase II Beta"/>
    <property type="match status" value="1"/>
</dbReference>
<dbReference type="EMBL" id="MLFT02000241">
    <property type="protein sequence ID" value="PHT28268.1"/>
    <property type="molecule type" value="Genomic_DNA"/>
</dbReference>
<feature type="coiled-coil region" evidence="1">
    <location>
        <begin position="216"/>
        <end position="243"/>
    </location>
</feature>
<dbReference type="Pfam" id="PF01504">
    <property type="entry name" value="PIP5K"/>
    <property type="match status" value="1"/>
</dbReference>
<protein>
    <recommendedName>
        <fullName evidence="3">PIPK domain-containing protein</fullName>
    </recommendedName>
</protein>
<accession>A0A2G2V5S3</accession>
<dbReference type="OrthoDB" id="1714944at2759"/>
<feature type="compositionally biased region" description="Basic and acidic residues" evidence="2">
    <location>
        <begin position="518"/>
        <end position="527"/>
    </location>
</feature>
<keyword evidence="5" id="KW-1185">Reference proteome</keyword>
<feature type="compositionally biased region" description="Basic and acidic residues" evidence="2">
    <location>
        <begin position="456"/>
        <end position="467"/>
    </location>
</feature>
<dbReference type="GO" id="GO:0052742">
    <property type="term" value="F:phosphatidylinositol kinase activity"/>
    <property type="evidence" value="ECO:0007669"/>
    <property type="project" value="InterPro"/>
</dbReference>
<evidence type="ECO:0000256" key="2">
    <source>
        <dbReference type="SAM" id="MobiDB-lite"/>
    </source>
</evidence>